<evidence type="ECO:0000313" key="3">
    <source>
        <dbReference type="EMBL" id="MBD2715012.1"/>
    </source>
</evidence>
<keyword evidence="4" id="KW-1185">Reference proteome</keyword>
<sequence>MLGTSEPDSTTIEGMAALVNMLSITELGVTILSAIAFIRWMRRAYYNLGALGVGMEYVDSWAVSAWIVPIVSLHRPYTIMREIWQKTQRMAYGEVTSHHLLRLWWALFLLHSCTGLITSAVARQTTTYEGLRAQLLLMAGLSLIDLLGVVAVIQVIRRVTDFEQQLQLQAQVLHLGGTAPEALNPGATAEELYA</sequence>
<evidence type="ECO:0000313" key="4">
    <source>
        <dbReference type="Proteomes" id="UP000642468"/>
    </source>
</evidence>
<evidence type="ECO:0000259" key="2">
    <source>
        <dbReference type="Pfam" id="PF14219"/>
    </source>
</evidence>
<dbReference type="RefSeq" id="WP_190784058.1">
    <property type="nucleotide sequence ID" value="NZ_JACWZZ010000002.1"/>
</dbReference>
<keyword evidence="1" id="KW-0472">Membrane</keyword>
<dbReference type="Proteomes" id="UP000642468">
    <property type="component" value="Unassembled WGS sequence"/>
</dbReference>
<gene>
    <name evidence="3" type="ORF">IC231_08185</name>
</gene>
<name>A0ABR8JDU3_9BACT</name>
<feature type="transmembrane region" description="Helical" evidence="1">
    <location>
        <begin position="15"/>
        <end position="38"/>
    </location>
</feature>
<proteinExistence type="predicted"/>
<feature type="transmembrane region" description="Helical" evidence="1">
    <location>
        <begin position="45"/>
        <end position="68"/>
    </location>
</feature>
<reference evidence="3 4" key="1">
    <citation type="submission" date="2020-09" db="EMBL/GenBank/DDBJ databases">
        <authorList>
            <person name="Kim M.K."/>
        </authorList>
    </citation>
    <scope>NUCLEOTIDE SEQUENCE [LARGE SCALE GENOMIC DNA]</scope>
    <source>
        <strain evidence="3 4">BT646</strain>
    </source>
</reference>
<accession>A0ABR8JDU3</accession>
<keyword evidence="1" id="KW-0812">Transmembrane</keyword>
<dbReference type="Pfam" id="PF14219">
    <property type="entry name" value="DUF4328"/>
    <property type="match status" value="1"/>
</dbReference>
<keyword evidence="1" id="KW-1133">Transmembrane helix</keyword>
<evidence type="ECO:0000256" key="1">
    <source>
        <dbReference type="SAM" id="Phobius"/>
    </source>
</evidence>
<dbReference type="EMBL" id="JACWZZ010000002">
    <property type="protein sequence ID" value="MBD2715012.1"/>
    <property type="molecule type" value="Genomic_DNA"/>
</dbReference>
<feature type="transmembrane region" description="Helical" evidence="1">
    <location>
        <begin position="103"/>
        <end position="123"/>
    </location>
</feature>
<feature type="domain" description="DUF4328" evidence="2">
    <location>
        <begin position="8"/>
        <end position="160"/>
    </location>
</feature>
<comment type="caution">
    <text evidence="3">The sequence shown here is derived from an EMBL/GenBank/DDBJ whole genome shotgun (WGS) entry which is preliminary data.</text>
</comment>
<protein>
    <submittedName>
        <fullName evidence="3">DUF4328 domain-containing protein</fullName>
    </submittedName>
</protein>
<dbReference type="InterPro" id="IPR025565">
    <property type="entry name" value="DUF4328"/>
</dbReference>
<organism evidence="3 4">
    <name type="scientific">Hymenobacter duratus</name>
    <dbReference type="NCBI Taxonomy" id="2771356"/>
    <lineage>
        <taxon>Bacteria</taxon>
        <taxon>Pseudomonadati</taxon>
        <taxon>Bacteroidota</taxon>
        <taxon>Cytophagia</taxon>
        <taxon>Cytophagales</taxon>
        <taxon>Hymenobacteraceae</taxon>
        <taxon>Hymenobacter</taxon>
    </lineage>
</organism>
<feature type="transmembrane region" description="Helical" evidence="1">
    <location>
        <begin position="135"/>
        <end position="156"/>
    </location>
</feature>